<protein>
    <submittedName>
        <fullName evidence="2">GCN5 family acetyltransferase</fullName>
    </submittedName>
</protein>
<dbReference type="PATRIC" id="fig|1317121.7.peg.2214"/>
<feature type="domain" description="N-acetyltransferase" evidence="1">
    <location>
        <begin position="22"/>
        <end position="159"/>
    </location>
</feature>
<dbReference type="SUPFAM" id="SSF55729">
    <property type="entry name" value="Acyl-CoA N-acyltransferases (Nat)"/>
    <property type="match status" value="1"/>
</dbReference>
<organism evidence="2 3">
    <name type="scientific">Pseudaestuariivita atlantica</name>
    <dbReference type="NCBI Taxonomy" id="1317121"/>
    <lineage>
        <taxon>Bacteria</taxon>
        <taxon>Pseudomonadati</taxon>
        <taxon>Pseudomonadota</taxon>
        <taxon>Alphaproteobacteria</taxon>
        <taxon>Rhodobacterales</taxon>
        <taxon>Paracoccaceae</taxon>
        <taxon>Pseudaestuariivita</taxon>
    </lineage>
</organism>
<name>A0A0L1JR02_9RHOB</name>
<dbReference type="Pfam" id="PF13302">
    <property type="entry name" value="Acetyltransf_3"/>
    <property type="match status" value="1"/>
</dbReference>
<keyword evidence="2" id="KW-0808">Transferase</keyword>
<dbReference type="InterPro" id="IPR000182">
    <property type="entry name" value="GNAT_dom"/>
</dbReference>
<dbReference type="STRING" id="1317121.ATO11_08025"/>
<dbReference type="PANTHER" id="PTHR43792:SF1">
    <property type="entry name" value="N-ACETYLTRANSFERASE DOMAIN-CONTAINING PROTEIN"/>
    <property type="match status" value="1"/>
</dbReference>
<evidence type="ECO:0000313" key="2">
    <source>
        <dbReference type="EMBL" id="KNG94165.1"/>
    </source>
</evidence>
<keyword evidence="3" id="KW-1185">Reference proteome</keyword>
<evidence type="ECO:0000259" key="1">
    <source>
        <dbReference type="Pfam" id="PF13302"/>
    </source>
</evidence>
<comment type="caution">
    <text evidence="2">The sequence shown here is derived from an EMBL/GenBank/DDBJ whole genome shotgun (WGS) entry which is preliminary data.</text>
</comment>
<dbReference type="PANTHER" id="PTHR43792">
    <property type="entry name" value="GNAT FAMILY, PUTATIVE (AFU_ORTHOLOGUE AFUA_3G00765)-RELATED-RELATED"/>
    <property type="match status" value="1"/>
</dbReference>
<reference evidence="2 3" key="1">
    <citation type="journal article" date="2015" name="Int. J. Syst. Evol. Microbiol.">
        <title>Aestuariivita atlantica sp. nov., isolated from deep sea sediment of the Atlantic Ocean.</title>
        <authorList>
            <person name="Li G."/>
            <person name="Lai Q."/>
            <person name="Du Y."/>
            <person name="Liu X."/>
            <person name="Sun F."/>
            <person name="Shao Z."/>
        </authorList>
    </citation>
    <scope>NUCLEOTIDE SEQUENCE [LARGE SCALE GENOMIC DNA]</scope>
    <source>
        <strain evidence="2 3">22II-S11-z3</strain>
    </source>
</reference>
<evidence type="ECO:0000313" key="3">
    <source>
        <dbReference type="Proteomes" id="UP000036938"/>
    </source>
</evidence>
<dbReference type="Proteomes" id="UP000036938">
    <property type="component" value="Unassembled WGS sequence"/>
</dbReference>
<dbReference type="InterPro" id="IPR016181">
    <property type="entry name" value="Acyl_CoA_acyltransferase"/>
</dbReference>
<dbReference type="InterPro" id="IPR051531">
    <property type="entry name" value="N-acetyltransferase"/>
</dbReference>
<dbReference type="OrthoDB" id="6293260at2"/>
<proteinExistence type="predicted"/>
<dbReference type="RefSeq" id="WP_050530314.1">
    <property type="nucleotide sequence ID" value="NZ_AQQZ01000003.1"/>
</dbReference>
<accession>A0A0L1JR02</accession>
<gene>
    <name evidence="2" type="ORF">ATO11_08025</name>
</gene>
<dbReference type="AlphaFoldDB" id="A0A0L1JR02"/>
<dbReference type="Gene3D" id="3.40.630.30">
    <property type="match status" value="1"/>
</dbReference>
<dbReference type="EMBL" id="AQQZ01000003">
    <property type="protein sequence ID" value="KNG94165.1"/>
    <property type="molecule type" value="Genomic_DNA"/>
</dbReference>
<sequence length="179" mass="19532">MTSPSGPREQPLTDAPVLTTDRLVLRGPEKGDLAPFTRFMTSAPSLAAQGETVSAPEAWFGFLAGIGHWRWHGFGFFVLVERAIGAPVGRVGLLRHEGWPDIELAWHLFEGAEGRGYATEAGVAVRSWAFDVLTLDHLHSYIDVDNARSRAVARRLGATTDGSRAPHEPEAEIWVHAKA</sequence>
<dbReference type="GO" id="GO:0016747">
    <property type="term" value="F:acyltransferase activity, transferring groups other than amino-acyl groups"/>
    <property type="evidence" value="ECO:0007669"/>
    <property type="project" value="InterPro"/>
</dbReference>